<comment type="function">
    <text evidence="2 7">Hydrolysis of 6-phosphogluconolactone to 6-phosphogluconate.</text>
</comment>
<gene>
    <name evidence="7 10" type="primary">pgl</name>
    <name evidence="10" type="ORF">JK386_03490</name>
</gene>
<dbReference type="GO" id="GO:0017057">
    <property type="term" value="F:6-phosphogluconolactonase activity"/>
    <property type="evidence" value="ECO:0007669"/>
    <property type="project" value="UniProtKB-UniRule"/>
</dbReference>
<comment type="caution">
    <text evidence="10">The sequence shown here is derived from an EMBL/GenBank/DDBJ whole genome shotgun (WGS) entry which is preliminary data.</text>
</comment>
<evidence type="ECO:0000256" key="8">
    <source>
        <dbReference type="SAM" id="MobiDB-lite"/>
    </source>
</evidence>
<evidence type="ECO:0000256" key="5">
    <source>
        <dbReference type="ARBA" id="ARBA00013198"/>
    </source>
</evidence>
<dbReference type="Proteomes" id="UP000663791">
    <property type="component" value="Unassembled WGS sequence"/>
</dbReference>
<keyword evidence="11" id="KW-1185">Reference proteome</keyword>
<feature type="region of interest" description="Disordered" evidence="8">
    <location>
        <begin position="1"/>
        <end position="23"/>
    </location>
</feature>
<evidence type="ECO:0000256" key="4">
    <source>
        <dbReference type="ARBA" id="ARBA00010662"/>
    </source>
</evidence>
<name>A0A939BX28_9ACTN</name>
<sequence length="255" mass="26901">MTHPNPPVPTGSGDERPAPLVEVHDGPDELATAIAGELLNRISDSQAAGNIPDIGLTGGSIARAVHREVARLADDSGVDWGAVRFFFGDERFVPAADPERNVGQARDDLLDVVGARQVFTAPASDEVADLEESASQYAATVQEQISGELEVLMLGIGPDGHVASLFPDHPALAVIGTEATGVSDSPKPPPERVTLTFDTLNRAQCVWFLVSGEGKAEAVARALAETGSIEETPARGVHGRLETVWFLDREAASRL</sequence>
<dbReference type="InterPro" id="IPR037171">
    <property type="entry name" value="NagB/RpiA_transferase-like"/>
</dbReference>
<dbReference type="Gene3D" id="3.40.50.1360">
    <property type="match status" value="1"/>
</dbReference>
<feature type="compositionally biased region" description="Basic and acidic residues" evidence="8">
    <location>
        <begin position="13"/>
        <end position="23"/>
    </location>
</feature>
<dbReference type="PANTHER" id="PTHR11054:SF0">
    <property type="entry name" value="6-PHOSPHOGLUCONOLACTONASE"/>
    <property type="match status" value="1"/>
</dbReference>
<dbReference type="GO" id="GO:0005975">
    <property type="term" value="P:carbohydrate metabolic process"/>
    <property type="evidence" value="ECO:0007669"/>
    <property type="project" value="UniProtKB-UniRule"/>
</dbReference>
<proteinExistence type="inferred from homology"/>
<reference evidence="10" key="1">
    <citation type="submission" date="2021-01" db="EMBL/GenBank/DDBJ databases">
        <title>Novel species in genus Nocardioides.</title>
        <authorList>
            <person name="Zhang G."/>
        </authorList>
    </citation>
    <scope>NUCLEOTIDE SEQUENCE</scope>
    <source>
        <strain evidence="10">Zg-536</strain>
    </source>
</reference>
<dbReference type="InterPro" id="IPR039104">
    <property type="entry name" value="6PGL"/>
</dbReference>
<dbReference type="Pfam" id="PF01182">
    <property type="entry name" value="Glucosamine_iso"/>
    <property type="match status" value="1"/>
</dbReference>
<dbReference type="NCBIfam" id="TIGR01198">
    <property type="entry name" value="pgl"/>
    <property type="match status" value="1"/>
</dbReference>
<dbReference type="RefSeq" id="WP_205290257.1">
    <property type="nucleotide sequence ID" value="NZ_CP074406.1"/>
</dbReference>
<organism evidence="10 11">
    <name type="scientific">Nocardioides faecalis</name>
    <dbReference type="NCBI Taxonomy" id="2803858"/>
    <lineage>
        <taxon>Bacteria</taxon>
        <taxon>Bacillati</taxon>
        <taxon>Actinomycetota</taxon>
        <taxon>Actinomycetes</taxon>
        <taxon>Propionibacteriales</taxon>
        <taxon>Nocardioidaceae</taxon>
        <taxon>Nocardioides</taxon>
    </lineage>
</organism>
<feature type="domain" description="Glucosamine/galactosamine-6-phosphate isomerase" evidence="9">
    <location>
        <begin position="27"/>
        <end position="245"/>
    </location>
</feature>
<comment type="pathway">
    <text evidence="3 7">Carbohydrate degradation; pentose phosphate pathway; D-ribulose 5-phosphate from D-glucose 6-phosphate (oxidative stage): step 2/3.</text>
</comment>
<dbReference type="AlphaFoldDB" id="A0A939BX28"/>
<evidence type="ECO:0000256" key="6">
    <source>
        <dbReference type="ARBA" id="ARBA00020337"/>
    </source>
</evidence>
<dbReference type="SUPFAM" id="SSF100950">
    <property type="entry name" value="NagB/RpiA/CoA transferase-like"/>
    <property type="match status" value="1"/>
</dbReference>
<accession>A0A939BX28</accession>
<evidence type="ECO:0000313" key="10">
    <source>
        <dbReference type="EMBL" id="MBM9458953.1"/>
    </source>
</evidence>
<dbReference type="GO" id="GO:0006098">
    <property type="term" value="P:pentose-phosphate shunt"/>
    <property type="evidence" value="ECO:0007669"/>
    <property type="project" value="InterPro"/>
</dbReference>
<comment type="catalytic activity">
    <reaction evidence="1 7">
        <text>6-phospho-D-glucono-1,5-lactone + H2O = 6-phospho-D-gluconate + H(+)</text>
        <dbReference type="Rhea" id="RHEA:12556"/>
        <dbReference type="ChEBI" id="CHEBI:15377"/>
        <dbReference type="ChEBI" id="CHEBI:15378"/>
        <dbReference type="ChEBI" id="CHEBI:57955"/>
        <dbReference type="ChEBI" id="CHEBI:58759"/>
        <dbReference type="EC" id="3.1.1.31"/>
    </reaction>
</comment>
<comment type="similarity">
    <text evidence="4 7">Belongs to the glucosamine/galactosamine-6-phosphate isomerase family. 6-phosphogluconolactonase subfamily.</text>
</comment>
<dbReference type="EC" id="3.1.1.31" evidence="5 7"/>
<evidence type="ECO:0000313" key="11">
    <source>
        <dbReference type="Proteomes" id="UP000663791"/>
    </source>
</evidence>
<dbReference type="EMBL" id="JAERTX010000003">
    <property type="protein sequence ID" value="MBM9458953.1"/>
    <property type="molecule type" value="Genomic_DNA"/>
</dbReference>
<dbReference type="CDD" id="cd01400">
    <property type="entry name" value="6PGL"/>
    <property type="match status" value="1"/>
</dbReference>
<keyword evidence="7 10" id="KW-0378">Hydrolase</keyword>
<evidence type="ECO:0000256" key="2">
    <source>
        <dbReference type="ARBA" id="ARBA00002681"/>
    </source>
</evidence>
<dbReference type="PANTHER" id="PTHR11054">
    <property type="entry name" value="6-PHOSPHOGLUCONOLACTONASE"/>
    <property type="match status" value="1"/>
</dbReference>
<evidence type="ECO:0000256" key="1">
    <source>
        <dbReference type="ARBA" id="ARBA00000832"/>
    </source>
</evidence>
<evidence type="ECO:0000256" key="3">
    <source>
        <dbReference type="ARBA" id="ARBA00004961"/>
    </source>
</evidence>
<dbReference type="InterPro" id="IPR005900">
    <property type="entry name" value="6-phosphogluconolactonase_DevB"/>
</dbReference>
<dbReference type="InterPro" id="IPR006148">
    <property type="entry name" value="Glc/Gal-6P_isomerase"/>
</dbReference>
<protein>
    <recommendedName>
        <fullName evidence="6 7">6-phosphogluconolactonase</fullName>
        <shortName evidence="7">6PGL</shortName>
        <ecNumber evidence="5 7">3.1.1.31</ecNumber>
    </recommendedName>
</protein>
<evidence type="ECO:0000259" key="9">
    <source>
        <dbReference type="Pfam" id="PF01182"/>
    </source>
</evidence>
<evidence type="ECO:0000256" key="7">
    <source>
        <dbReference type="RuleBase" id="RU365095"/>
    </source>
</evidence>